<dbReference type="HOGENOM" id="CLU_622596_0_0_1"/>
<dbReference type="OrthoDB" id="5275938at2759"/>
<dbReference type="EMBL" id="AQGS01000023">
    <property type="protein sequence ID" value="EPS45129.1"/>
    <property type="molecule type" value="Genomic_DNA"/>
</dbReference>
<reference evidence="2" key="2">
    <citation type="submission" date="2013-04" db="EMBL/GenBank/DDBJ databases">
        <title>Genomic mechanisms accounting for the adaptation to parasitism in nematode-trapping fungi.</title>
        <authorList>
            <person name="Ahren D.G."/>
        </authorList>
    </citation>
    <scope>NUCLEOTIDE SEQUENCE [LARGE SCALE GENOMIC DNA]</scope>
    <source>
        <strain evidence="2">CBS 200.50</strain>
    </source>
</reference>
<accession>S8AQI0</accession>
<comment type="caution">
    <text evidence="1">The sequence shown here is derived from an EMBL/GenBank/DDBJ whole genome shotgun (WGS) entry which is preliminary data.</text>
</comment>
<gene>
    <name evidence="1" type="ORF">H072_889</name>
</gene>
<sequence>MESRYFIDPAKDLNTKFQSVEMFVANCSPLTAASNDAGATLQYSSSLYKIPPRQPEEEAGVVSQTPETQPPISFGKDCDHIVRLESSEHIAEYLVTSAVLQLASPVWARCIRPTGFAALEQGILNDIEYPVLKLYDDDFECLTFLFRIIHFQTTNVPKLLTYPQLRKMAIICDKYNCWPALQGWKNTWFDDWIPYATEPGYEDWLFIAAQGDYAAHSKMQALKGFLIQESGTLSGCRSYFMRYLGDKSYKVSCELLPQPVMDSLWLKRRNAIEEIVTQLRSFASFITNPQDTSDNINAFFCKDVICRDLALGSLYRSLKEMELWPLINTHPSVSVKWHSSLGQLNDRIKKLRMTTLAFCKTTDAAELNITNHALYRSPLNPEHKTTLEYYKPNPRAKIYDFALYGDPAYREISYTITPCPLAFKFGDFRITVEKIFSAAK</sequence>
<evidence type="ECO:0000313" key="2">
    <source>
        <dbReference type="Proteomes" id="UP000015100"/>
    </source>
</evidence>
<reference evidence="1 2" key="1">
    <citation type="journal article" date="2013" name="PLoS Genet.">
        <title>Genomic mechanisms accounting for the adaptation to parasitism in nematode-trapping fungi.</title>
        <authorList>
            <person name="Meerupati T."/>
            <person name="Andersson K.M."/>
            <person name="Friman E."/>
            <person name="Kumar D."/>
            <person name="Tunlid A."/>
            <person name="Ahren D."/>
        </authorList>
    </citation>
    <scope>NUCLEOTIDE SEQUENCE [LARGE SCALE GENOMIC DNA]</scope>
    <source>
        <strain evidence="1 2">CBS 200.50</strain>
    </source>
</reference>
<evidence type="ECO:0000313" key="1">
    <source>
        <dbReference type="EMBL" id="EPS45129.1"/>
    </source>
</evidence>
<proteinExistence type="predicted"/>
<dbReference type="Proteomes" id="UP000015100">
    <property type="component" value="Unassembled WGS sequence"/>
</dbReference>
<name>S8AQI0_DACHA</name>
<protein>
    <recommendedName>
        <fullName evidence="3">BTB domain-containing protein</fullName>
    </recommendedName>
</protein>
<dbReference type="OMA" id="GNICVES"/>
<evidence type="ECO:0008006" key="3">
    <source>
        <dbReference type="Google" id="ProtNLM"/>
    </source>
</evidence>
<dbReference type="AlphaFoldDB" id="S8AQI0"/>
<dbReference type="eggNOG" id="ENOG502STXW">
    <property type="taxonomic scope" value="Eukaryota"/>
</dbReference>
<dbReference type="STRING" id="1284197.S8AQI0"/>
<keyword evidence="2" id="KW-1185">Reference proteome</keyword>
<organism evidence="1 2">
    <name type="scientific">Dactylellina haptotyla (strain CBS 200.50)</name>
    <name type="common">Nematode-trapping fungus</name>
    <name type="synonym">Monacrosporium haptotylum</name>
    <dbReference type="NCBI Taxonomy" id="1284197"/>
    <lineage>
        <taxon>Eukaryota</taxon>
        <taxon>Fungi</taxon>
        <taxon>Dikarya</taxon>
        <taxon>Ascomycota</taxon>
        <taxon>Pezizomycotina</taxon>
        <taxon>Orbiliomycetes</taxon>
        <taxon>Orbiliales</taxon>
        <taxon>Orbiliaceae</taxon>
        <taxon>Dactylellina</taxon>
    </lineage>
</organism>